<reference evidence="1" key="1">
    <citation type="submission" date="2021-03" db="EMBL/GenBank/DDBJ databases">
        <authorList>
            <person name="Bekaert M."/>
        </authorList>
    </citation>
    <scope>NUCLEOTIDE SEQUENCE</scope>
</reference>
<evidence type="ECO:0000313" key="2">
    <source>
        <dbReference type="Proteomes" id="UP000683360"/>
    </source>
</evidence>
<dbReference type="PANTHER" id="PTHR40472:SF6">
    <property type="entry name" value="RICIN B-TYPE LECTIN DOMAIN-CONTAINING PROTEIN"/>
    <property type="match status" value="1"/>
</dbReference>
<evidence type="ECO:0000313" key="1">
    <source>
        <dbReference type="EMBL" id="CAG2200538.1"/>
    </source>
</evidence>
<proteinExistence type="predicted"/>
<comment type="caution">
    <text evidence="1">The sequence shown here is derived from an EMBL/GenBank/DDBJ whole genome shotgun (WGS) entry which is preliminary data.</text>
</comment>
<keyword evidence="2" id="KW-1185">Reference proteome</keyword>
<accession>A0A8S3QVU1</accession>
<dbReference type="EMBL" id="CAJPWZ010000750">
    <property type="protein sequence ID" value="CAG2200538.1"/>
    <property type="molecule type" value="Genomic_DNA"/>
</dbReference>
<organism evidence="1 2">
    <name type="scientific">Mytilus edulis</name>
    <name type="common">Blue mussel</name>
    <dbReference type="NCBI Taxonomy" id="6550"/>
    <lineage>
        <taxon>Eukaryota</taxon>
        <taxon>Metazoa</taxon>
        <taxon>Spiralia</taxon>
        <taxon>Lophotrochozoa</taxon>
        <taxon>Mollusca</taxon>
        <taxon>Bivalvia</taxon>
        <taxon>Autobranchia</taxon>
        <taxon>Pteriomorphia</taxon>
        <taxon>Mytilida</taxon>
        <taxon>Mytiloidea</taxon>
        <taxon>Mytilidae</taxon>
        <taxon>Mytilinae</taxon>
        <taxon>Mytilus</taxon>
    </lineage>
</organism>
<gene>
    <name evidence="1" type="ORF">MEDL_15137</name>
</gene>
<name>A0A8S3QVU1_MYTED</name>
<protein>
    <submittedName>
        <fullName evidence="1">Uncharacterized protein</fullName>
    </submittedName>
</protein>
<dbReference type="OrthoDB" id="6060659at2759"/>
<dbReference type="InterPro" id="IPR039051">
    <property type="entry name" value="SE-CTX-like"/>
</dbReference>
<dbReference type="AlphaFoldDB" id="A0A8S3QVU1"/>
<sequence>MVILLLILPRPAVSISEEIREAVTSGLEIGKEIGELLSNKQFTSSLAKIAKGIGPYLGALGPFVGIVLAFIPIESEELSFMKDMMKNIDNRLDQVDNRFNDIERLIKWNVVQVNFGQIEQRIKAVSREFEHIYNVPETAVQNQKELYIWSYKSDYQNSGTKLYQAIVLKQGTFQEDLGTSVLRYTKNYCYKTRIFLTGVMQLLLQAVKVELGFLSVINFTENADYFKLDWENRIQEVREKFEQIEKQCRFNYYLQSGKDIDEYSSKNKGLTHDQFANGLYDHLSIKYYWRNWAVISYDPIDDKHWAEVSGGYIKLRKNGRNIVVASVERSHPVMDLERAKTKMYKVPVTQRGGSWWTGYRRVGRRAVDICNSLDNKEASLVSVITMSAHRAYAYPNYRWRRVSRIPYYDISVFG</sequence>
<dbReference type="Proteomes" id="UP000683360">
    <property type="component" value="Unassembled WGS sequence"/>
</dbReference>
<dbReference type="PANTHER" id="PTHR40472">
    <property type="entry name" value="RICIN B-TYPE LECTIN DOMAIN-CONTAINING PROTEIN"/>
    <property type="match status" value="1"/>
</dbReference>